<dbReference type="AlphaFoldDB" id="A0A9W8YMV1"/>
<feature type="compositionally biased region" description="Basic and acidic residues" evidence="1">
    <location>
        <begin position="383"/>
        <end position="411"/>
    </location>
</feature>
<feature type="compositionally biased region" description="Basic and acidic residues" evidence="1">
    <location>
        <begin position="419"/>
        <end position="434"/>
    </location>
</feature>
<feature type="region of interest" description="Disordered" evidence="1">
    <location>
        <begin position="383"/>
        <end position="434"/>
    </location>
</feature>
<feature type="region of interest" description="Disordered" evidence="1">
    <location>
        <begin position="261"/>
        <end position="283"/>
    </location>
</feature>
<feature type="region of interest" description="Disordered" evidence="1">
    <location>
        <begin position="316"/>
        <end position="365"/>
    </location>
</feature>
<comment type="caution">
    <text evidence="2">The sequence shown here is derived from an EMBL/GenBank/DDBJ whole genome shotgun (WGS) entry which is preliminary data.</text>
</comment>
<dbReference type="Proteomes" id="UP001140453">
    <property type="component" value="Unassembled WGS sequence"/>
</dbReference>
<reference evidence="2" key="1">
    <citation type="submission" date="2022-10" db="EMBL/GenBank/DDBJ databases">
        <title>Tapping the CABI collections for fungal endophytes: first genome assemblies for Collariella, Neodidymelliopsis, Ascochyta clinopodiicola, Didymella pomorum, Didymosphaeria variabile, Neocosmospora piperis and Neocucurbitaria cava.</title>
        <authorList>
            <person name="Hill R."/>
        </authorList>
    </citation>
    <scope>NUCLEOTIDE SEQUENCE</scope>
    <source>
        <strain evidence="2">IMI 355082</strain>
    </source>
</reference>
<organism evidence="2 3">
    <name type="scientific">Gnomoniopsis smithogilvyi</name>
    <dbReference type="NCBI Taxonomy" id="1191159"/>
    <lineage>
        <taxon>Eukaryota</taxon>
        <taxon>Fungi</taxon>
        <taxon>Dikarya</taxon>
        <taxon>Ascomycota</taxon>
        <taxon>Pezizomycotina</taxon>
        <taxon>Sordariomycetes</taxon>
        <taxon>Sordariomycetidae</taxon>
        <taxon>Diaporthales</taxon>
        <taxon>Gnomoniaceae</taxon>
        <taxon>Gnomoniopsis</taxon>
    </lineage>
</organism>
<feature type="compositionally biased region" description="Basic and acidic residues" evidence="1">
    <location>
        <begin position="349"/>
        <end position="361"/>
    </location>
</feature>
<dbReference type="OrthoDB" id="10603036at2759"/>
<accession>A0A9W8YMV1</accession>
<sequence>MSMYRCFTARSGHLAKPPISILASYTTTVSIKPALEISSSLHSFTKYRPSWSEFLKQHPTSVEEIQTVYDACVRSRVFAPISERPIVFEGKSPFGVTKKIPRGDVRFLKSTFQGIQGLKPQDWEVRGINFTHAVNIAQQLQRSNYFSGKKLSDLLKSWPQLLAQVQTEAPGGAESLNGFASAAGTVADGRKALMEANIAKLATIIKEGHGEHKDLDMQATARRTLKWNKGAEQPHQIPKEGSDVAENVETLQADRARRILRQRKKAEQESDADEGIKSKRRPLRLAATSKGVSVTFDSMEKLRRFERRGREITVDKEVKKRTRETSLKTAHQKRGRPSGDIRAPNNSLHEAEHHSSKERRSSASLMKIRKLAERPAEVLLAKIKEKTSSLEQTDLPKSRRKTAERQLERTKQALALQDWEARQKQKVTDRTSRE</sequence>
<gene>
    <name evidence="2" type="ORF">N0V93_009272</name>
</gene>
<protein>
    <submittedName>
        <fullName evidence="2">Uncharacterized protein</fullName>
    </submittedName>
</protein>
<dbReference type="EMBL" id="JAPEVB010000006">
    <property type="protein sequence ID" value="KAJ4386377.1"/>
    <property type="molecule type" value="Genomic_DNA"/>
</dbReference>
<evidence type="ECO:0000313" key="2">
    <source>
        <dbReference type="EMBL" id="KAJ4386377.1"/>
    </source>
</evidence>
<evidence type="ECO:0000313" key="3">
    <source>
        <dbReference type="Proteomes" id="UP001140453"/>
    </source>
</evidence>
<feature type="compositionally biased region" description="Basic and acidic residues" evidence="1">
    <location>
        <begin position="316"/>
        <end position="326"/>
    </location>
</feature>
<proteinExistence type="predicted"/>
<keyword evidence="3" id="KW-1185">Reference proteome</keyword>
<name>A0A9W8YMV1_9PEZI</name>
<evidence type="ECO:0000256" key="1">
    <source>
        <dbReference type="SAM" id="MobiDB-lite"/>
    </source>
</evidence>